<dbReference type="OrthoDB" id="9809583at2"/>
<dbReference type="PROSITE" id="PS51257">
    <property type="entry name" value="PROKAR_LIPOPROTEIN"/>
    <property type="match status" value="1"/>
</dbReference>
<keyword evidence="3" id="KW-1185">Reference proteome</keyword>
<evidence type="ECO:0000256" key="1">
    <source>
        <dbReference type="SAM" id="SignalP"/>
    </source>
</evidence>
<comment type="caution">
    <text evidence="2">The sequence shown here is derived from an EMBL/GenBank/DDBJ whole genome shotgun (WGS) entry which is preliminary data.</text>
</comment>
<evidence type="ECO:0000313" key="3">
    <source>
        <dbReference type="Proteomes" id="UP000305939"/>
    </source>
</evidence>
<feature type="chain" id="PRO_5020599967" evidence="1">
    <location>
        <begin position="23"/>
        <end position="305"/>
    </location>
</feature>
<reference evidence="2 3" key="1">
    <citation type="submission" date="2019-04" db="EMBL/GenBank/DDBJ databases">
        <title>Draft genome sequence of Robertkochia marina CC-AMO-30D.</title>
        <authorList>
            <person name="Hameed A."/>
            <person name="Lin S.-Y."/>
            <person name="Shahina M."/>
            <person name="Lai W.-A."/>
            <person name="Young C.-C."/>
        </authorList>
    </citation>
    <scope>NUCLEOTIDE SEQUENCE [LARGE SCALE GENOMIC DNA]</scope>
    <source>
        <strain evidence="2 3">CC-AMO-30D</strain>
    </source>
</reference>
<evidence type="ECO:0000313" key="2">
    <source>
        <dbReference type="EMBL" id="THD69720.1"/>
    </source>
</evidence>
<sequence>MQKFIRSMSVLWLLAIVLVSCHEDRATLDPINAPGNLEVAVEIVGADDANPYGDGSGMVYVKAMASNAVTYQITLNGVTKATSGGEASFGVTSTGLKTYNLNVVASGQGGLSTSKNMPLEILFTYEPPQDLLDMLYADGSREWRIKAEAPGHFGLGPVGGQIPTEWYGAGANEKEGRGMYDDRYTFNADGTFTHVTNGDVFGRVNLIDELGGSGGEEEGADIINYQFGDYTENWALSEVNGTEVLILNGIGFFGYYTGGDHVYQIFERDANEMLVKTTDGNGEFDWWFILIATDAGSGVDAKEVK</sequence>
<organism evidence="2 3">
    <name type="scientific">Robertkochia marina</name>
    <dbReference type="NCBI Taxonomy" id="1227945"/>
    <lineage>
        <taxon>Bacteria</taxon>
        <taxon>Pseudomonadati</taxon>
        <taxon>Bacteroidota</taxon>
        <taxon>Flavobacteriia</taxon>
        <taxon>Flavobacteriales</taxon>
        <taxon>Flavobacteriaceae</taxon>
        <taxon>Robertkochia</taxon>
    </lineage>
</organism>
<protein>
    <submittedName>
        <fullName evidence="2">Glucan endo-1,3-beta-D-glucosidase</fullName>
    </submittedName>
</protein>
<keyword evidence="1" id="KW-0732">Signal</keyword>
<dbReference type="RefSeq" id="WP_136335210.1">
    <property type="nucleotide sequence ID" value="NZ_QXMP01000002.1"/>
</dbReference>
<gene>
    <name evidence="2" type="ORF">E7Z59_05170</name>
</gene>
<dbReference type="Proteomes" id="UP000305939">
    <property type="component" value="Unassembled WGS sequence"/>
</dbReference>
<dbReference type="EMBL" id="SSMC01000001">
    <property type="protein sequence ID" value="THD69720.1"/>
    <property type="molecule type" value="Genomic_DNA"/>
</dbReference>
<name>A0A4S3M4A0_9FLAO</name>
<accession>A0A4S3M4A0</accession>
<dbReference type="AlphaFoldDB" id="A0A4S3M4A0"/>
<proteinExistence type="predicted"/>
<feature type="signal peptide" evidence="1">
    <location>
        <begin position="1"/>
        <end position="22"/>
    </location>
</feature>